<accession>A0A017TAC3</accession>
<feature type="region of interest" description="Disordered" evidence="1">
    <location>
        <begin position="110"/>
        <end position="145"/>
    </location>
</feature>
<name>A0A017TAC3_9BACT</name>
<gene>
    <name evidence="2" type="ORF">CAP_2369</name>
</gene>
<keyword evidence="3" id="KW-1185">Reference proteome</keyword>
<comment type="caution">
    <text evidence="2">The sequence shown here is derived from an EMBL/GenBank/DDBJ whole genome shotgun (WGS) entry which is preliminary data.</text>
</comment>
<dbReference type="Proteomes" id="UP000019678">
    <property type="component" value="Unassembled WGS sequence"/>
</dbReference>
<dbReference type="EMBL" id="ASRX01000018">
    <property type="protein sequence ID" value="EYF06179.1"/>
    <property type="molecule type" value="Genomic_DNA"/>
</dbReference>
<evidence type="ECO:0000313" key="3">
    <source>
        <dbReference type="Proteomes" id="UP000019678"/>
    </source>
</evidence>
<evidence type="ECO:0000313" key="2">
    <source>
        <dbReference type="EMBL" id="EYF06179.1"/>
    </source>
</evidence>
<proteinExistence type="predicted"/>
<evidence type="ECO:0000256" key="1">
    <source>
        <dbReference type="SAM" id="MobiDB-lite"/>
    </source>
</evidence>
<dbReference type="STRING" id="1192034.CAP_2369"/>
<dbReference type="AlphaFoldDB" id="A0A017TAC3"/>
<organism evidence="2 3">
    <name type="scientific">Chondromyces apiculatus DSM 436</name>
    <dbReference type="NCBI Taxonomy" id="1192034"/>
    <lineage>
        <taxon>Bacteria</taxon>
        <taxon>Pseudomonadati</taxon>
        <taxon>Myxococcota</taxon>
        <taxon>Polyangia</taxon>
        <taxon>Polyangiales</taxon>
        <taxon>Polyangiaceae</taxon>
        <taxon>Chondromyces</taxon>
    </lineage>
</organism>
<feature type="compositionally biased region" description="Basic and acidic residues" evidence="1">
    <location>
        <begin position="118"/>
        <end position="134"/>
    </location>
</feature>
<reference evidence="2 3" key="1">
    <citation type="submission" date="2013-05" db="EMBL/GenBank/DDBJ databases">
        <title>Genome assembly of Chondromyces apiculatus DSM 436.</title>
        <authorList>
            <person name="Sharma G."/>
            <person name="Khatri I."/>
            <person name="Kaur C."/>
            <person name="Mayilraj S."/>
            <person name="Subramanian S."/>
        </authorList>
    </citation>
    <scope>NUCLEOTIDE SEQUENCE [LARGE SCALE GENOMIC DNA]</scope>
    <source>
        <strain evidence="2 3">DSM 436</strain>
    </source>
</reference>
<sequence>MVDLLHRPPSGIQVPSWYGARWRAGRAWWFSGPEAFEIMSPSSRMRSSAAPVEASLGDDPVVAAQVARALAPYRDALSPAEAAAVEDALWMMLTTHPVVAPWVDALRRDAQVEQSGPRAKETPSEEGGRLRRGLEPGSRARGKRR</sequence>
<protein>
    <submittedName>
        <fullName evidence="2">Uncharacterized protein</fullName>
    </submittedName>
</protein>